<organism evidence="1 2">
    <name type="scientific">Triparma strigata</name>
    <dbReference type="NCBI Taxonomy" id="1606541"/>
    <lineage>
        <taxon>Eukaryota</taxon>
        <taxon>Sar</taxon>
        <taxon>Stramenopiles</taxon>
        <taxon>Ochrophyta</taxon>
        <taxon>Bolidophyceae</taxon>
        <taxon>Parmales</taxon>
        <taxon>Triparmaceae</taxon>
        <taxon>Triparma</taxon>
    </lineage>
</organism>
<evidence type="ECO:0000313" key="1">
    <source>
        <dbReference type="EMBL" id="GMH55804.1"/>
    </source>
</evidence>
<dbReference type="AlphaFoldDB" id="A0A9W7DTL5"/>
<proteinExistence type="predicted"/>
<reference evidence="2" key="1">
    <citation type="journal article" date="2023" name="Commun. Biol.">
        <title>Genome analysis of Parmales, the sister group of diatoms, reveals the evolutionary specialization of diatoms from phago-mixotrophs to photoautotrophs.</title>
        <authorList>
            <person name="Ban H."/>
            <person name="Sato S."/>
            <person name="Yoshikawa S."/>
            <person name="Yamada K."/>
            <person name="Nakamura Y."/>
            <person name="Ichinomiya M."/>
            <person name="Sato N."/>
            <person name="Blanc-Mathieu R."/>
            <person name="Endo H."/>
            <person name="Kuwata A."/>
            <person name="Ogata H."/>
        </authorList>
    </citation>
    <scope>NUCLEOTIDE SEQUENCE [LARGE SCALE GENOMIC DNA]</scope>
    <source>
        <strain evidence="2">NIES 3701</strain>
    </source>
</reference>
<protein>
    <submittedName>
        <fullName evidence="1">Uncharacterized protein</fullName>
    </submittedName>
</protein>
<dbReference type="Proteomes" id="UP001165085">
    <property type="component" value="Unassembled WGS sequence"/>
</dbReference>
<keyword evidence="2" id="KW-1185">Reference proteome</keyword>
<gene>
    <name evidence="1" type="ORF">TrST_g2434</name>
</gene>
<evidence type="ECO:0000313" key="2">
    <source>
        <dbReference type="Proteomes" id="UP001165085"/>
    </source>
</evidence>
<name>A0A9W7DTL5_9STRA</name>
<comment type="caution">
    <text evidence="1">The sequence shown here is derived from an EMBL/GenBank/DDBJ whole genome shotgun (WGS) entry which is preliminary data.</text>
</comment>
<dbReference type="EMBL" id="BRXY01000036">
    <property type="protein sequence ID" value="GMH55804.1"/>
    <property type="molecule type" value="Genomic_DNA"/>
</dbReference>
<sequence length="121" mass="12782">MLVSAANTSPLTIPDLIPLTTPDLIPLTTPDLVPLLLPTKLRVATTPTPPSVSIETAKSGFVSASVINTVLMLSHSSSKMPFSSITSSCRNARRRVQLASSGALWASFPRDLNPNSEQGRG</sequence>
<accession>A0A9W7DTL5</accession>